<sequence length="97" mass="11875">MPYLQVAGMALFPFILVQKSNPSKILVNHERIHLRQQIELGIVFFYIWYLIHYCMNRLKGMPHNRAYHQIIFEREAYQEDGNLQYLTKRKWLAFLRY</sequence>
<evidence type="ECO:0008006" key="3">
    <source>
        <dbReference type="Google" id="ProtNLM"/>
    </source>
</evidence>
<gene>
    <name evidence="1" type="ORF">QM481_14395</name>
</gene>
<dbReference type="EMBL" id="JASHIE010000010">
    <property type="protein sequence ID" value="MDI9875728.1"/>
    <property type="molecule type" value="Genomic_DNA"/>
</dbReference>
<comment type="caution">
    <text evidence="1">The sequence shown here is derived from an EMBL/GenBank/DDBJ whole genome shotgun (WGS) entry which is preliminary data.</text>
</comment>
<organism evidence="1 2">
    <name type="scientific">Flectobacillus rivi</name>
    <dbReference type="NCBI Taxonomy" id="2984209"/>
    <lineage>
        <taxon>Bacteria</taxon>
        <taxon>Pseudomonadati</taxon>
        <taxon>Bacteroidota</taxon>
        <taxon>Cytophagia</taxon>
        <taxon>Cytophagales</taxon>
        <taxon>Flectobacillaceae</taxon>
        <taxon>Flectobacillus</taxon>
    </lineage>
</organism>
<name>A0ABT6Z3M8_9BACT</name>
<evidence type="ECO:0000313" key="2">
    <source>
        <dbReference type="Proteomes" id="UP001225761"/>
    </source>
</evidence>
<keyword evidence="2" id="KW-1185">Reference proteome</keyword>
<proteinExistence type="predicted"/>
<evidence type="ECO:0000313" key="1">
    <source>
        <dbReference type="EMBL" id="MDI9875728.1"/>
    </source>
</evidence>
<dbReference type="RefSeq" id="WP_283382250.1">
    <property type="nucleotide sequence ID" value="NZ_JASHIE010000010.1"/>
</dbReference>
<protein>
    <recommendedName>
        <fullName evidence="3">Peptidase M56 domain-containing protein</fullName>
    </recommendedName>
</protein>
<dbReference type="Proteomes" id="UP001225761">
    <property type="component" value="Unassembled WGS sequence"/>
</dbReference>
<accession>A0ABT6Z3M8</accession>
<reference evidence="1 2" key="1">
    <citation type="submission" date="2023-05" db="EMBL/GenBank/DDBJ databases">
        <title>Novel species of genus Flectobacillus isolated from stream in China.</title>
        <authorList>
            <person name="Lu H."/>
        </authorList>
    </citation>
    <scope>NUCLEOTIDE SEQUENCE [LARGE SCALE GENOMIC DNA]</scope>
    <source>
        <strain evidence="1 2">LFS242W</strain>
    </source>
</reference>